<name>A0ABU3Y925_9SPHN</name>
<dbReference type="Proteomes" id="UP001273531">
    <property type="component" value="Unassembled WGS sequence"/>
</dbReference>
<dbReference type="SUPFAM" id="SSF141371">
    <property type="entry name" value="PilZ domain-like"/>
    <property type="match status" value="1"/>
</dbReference>
<evidence type="ECO:0000259" key="1">
    <source>
        <dbReference type="Pfam" id="PF07238"/>
    </source>
</evidence>
<protein>
    <submittedName>
        <fullName evidence="2">PilZ domain-containing protein</fullName>
    </submittedName>
</protein>
<dbReference type="RefSeq" id="WP_317227023.1">
    <property type="nucleotide sequence ID" value="NZ_JAWJEJ010000001.1"/>
</dbReference>
<keyword evidence="3" id="KW-1185">Reference proteome</keyword>
<dbReference type="EMBL" id="JAWJEJ010000001">
    <property type="protein sequence ID" value="MDV3457899.1"/>
    <property type="molecule type" value="Genomic_DNA"/>
</dbReference>
<dbReference type="InterPro" id="IPR009875">
    <property type="entry name" value="PilZ_domain"/>
</dbReference>
<proteinExistence type="predicted"/>
<evidence type="ECO:0000313" key="2">
    <source>
        <dbReference type="EMBL" id="MDV3457899.1"/>
    </source>
</evidence>
<feature type="domain" description="PilZ" evidence="1">
    <location>
        <begin position="13"/>
        <end position="101"/>
    </location>
</feature>
<accession>A0ABU3Y925</accession>
<dbReference type="Pfam" id="PF07238">
    <property type="entry name" value="PilZ"/>
    <property type="match status" value="1"/>
</dbReference>
<comment type="caution">
    <text evidence="2">The sequence shown here is derived from an EMBL/GenBank/DDBJ whole genome shotgun (WGS) entry which is preliminary data.</text>
</comment>
<gene>
    <name evidence="2" type="ORF">RZN05_12965</name>
</gene>
<sequence>MSFSFGNAAMADDRQEMRDDVHYRARAFGPDARPLTFLVVNISPHGLMARCDATFEVGDRLRIVLPIAGSVTGEVRWCLGGRLGCQFDPAIDLATYYELIAALLKGKA</sequence>
<evidence type="ECO:0000313" key="3">
    <source>
        <dbReference type="Proteomes" id="UP001273531"/>
    </source>
</evidence>
<reference evidence="2 3" key="1">
    <citation type="submission" date="2023-10" db="EMBL/GenBank/DDBJ databases">
        <title>Sphingomonas sp. HF-S4 16S ribosomal RNA gene Genome sequencing and assembly.</title>
        <authorList>
            <person name="Lee H."/>
        </authorList>
    </citation>
    <scope>NUCLEOTIDE SEQUENCE [LARGE SCALE GENOMIC DNA]</scope>
    <source>
        <strain evidence="2 3">HF-S4</strain>
    </source>
</reference>
<organism evidence="2 3">
    <name type="scientific">Sphingomonas agrestis</name>
    <dbReference type="NCBI Taxonomy" id="3080540"/>
    <lineage>
        <taxon>Bacteria</taxon>
        <taxon>Pseudomonadati</taxon>
        <taxon>Pseudomonadota</taxon>
        <taxon>Alphaproteobacteria</taxon>
        <taxon>Sphingomonadales</taxon>
        <taxon>Sphingomonadaceae</taxon>
        <taxon>Sphingomonas</taxon>
    </lineage>
</organism>